<dbReference type="KEGG" id="hadh:FRZ61_16870"/>
<feature type="transmembrane region" description="Helical" evidence="1">
    <location>
        <begin position="62"/>
        <end position="85"/>
    </location>
</feature>
<dbReference type="PANTHER" id="PTHR34821:SF2">
    <property type="entry name" value="INNER MEMBRANE PROTEIN YDCZ"/>
    <property type="match status" value="1"/>
</dbReference>
<reference evidence="2 3" key="1">
    <citation type="submission" date="2019-08" db="EMBL/GenBank/DDBJ databases">
        <title>Hyperibacter terrae gen. nov., sp. nov. and Hyperibacter viscosus sp. nov., two new members in the family Rhodospirillaceae isolated from the rhizosphere of Hypericum perforatum.</title>
        <authorList>
            <person name="Noviana Z."/>
        </authorList>
    </citation>
    <scope>NUCLEOTIDE SEQUENCE [LARGE SCALE GENOMIC DNA]</scope>
    <source>
        <strain evidence="2 3">R5959</strain>
    </source>
</reference>
<proteinExistence type="predicted"/>
<organism evidence="2 3">
    <name type="scientific">Hypericibacter adhaerens</name>
    <dbReference type="NCBI Taxonomy" id="2602016"/>
    <lineage>
        <taxon>Bacteria</taxon>
        <taxon>Pseudomonadati</taxon>
        <taxon>Pseudomonadota</taxon>
        <taxon>Alphaproteobacteria</taxon>
        <taxon>Rhodospirillales</taxon>
        <taxon>Dongiaceae</taxon>
        <taxon>Hypericibacter</taxon>
    </lineage>
</organism>
<evidence type="ECO:0008006" key="4">
    <source>
        <dbReference type="Google" id="ProtNLM"/>
    </source>
</evidence>
<dbReference type="PANTHER" id="PTHR34821">
    <property type="entry name" value="INNER MEMBRANE PROTEIN YDCZ"/>
    <property type="match status" value="1"/>
</dbReference>
<feature type="transmembrane region" description="Helical" evidence="1">
    <location>
        <begin position="123"/>
        <end position="140"/>
    </location>
</feature>
<evidence type="ECO:0000313" key="2">
    <source>
        <dbReference type="EMBL" id="QEX21758.1"/>
    </source>
</evidence>
<dbReference type="EMBL" id="CP042582">
    <property type="protein sequence ID" value="QEX21758.1"/>
    <property type="molecule type" value="Genomic_DNA"/>
</dbReference>
<feature type="transmembrane region" description="Helical" evidence="1">
    <location>
        <begin position="29"/>
        <end position="50"/>
    </location>
</feature>
<dbReference type="GO" id="GO:0005886">
    <property type="term" value="C:plasma membrane"/>
    <property type="evidence" value="ECO:0007669"/>
    <property type="project" value="TreeGrafter"/>
</dbReference>
<sequence length="142" mass="14344">MLFAFIAGAALSLQALINARLAAGLGGALWAAAVSFFVGGAGLLGVQLATRATWPAMERAAAIPYWVWCGGFLGAVFVSSVIASVPRLGNTSVFGLVIFGQLAASLLLDHFGVLATNPHPVNAVRLIGAALVLGGAVMVLKG</sequence>
<name>A0A5J6MVQ7_9PROT</name>
<dbReference type="InterPro" id="IPR006750">
    <property type="entry name" value="YdcZ"/>
</dbReference>
<gene>
    <name evidence="2" type="ORF">FRZ61_16870</name>
</gene>
<evidence type="ECO:0000256" key="1">
    <source>
        <dbReference type="SAM" id="Phobius"/>
    </source>
</evidence>
<evidence type="ECO:0000313" key="3">
    <source>
        <dbReference type="Proteomes" id="UP000325797"/>
    </source>
</evidence>
<dbReference type="Proteomes" id="UP000325797">
    <property type="component" value="Chromosome"/>
</dbReference>
<keyword evidence="1" id="KW-0812">Transmembrane</keyword>
<keyword evidence="1" id="KW-0472">Membrane</keyword>
<protein>
    <recommendedName>
        <fullName evidence="4">DMT family transporter</fullName>
    </recommendedName>
</protein>
<feature type="transmembrane region" description="Helical" evidence="1">
    <location>
        <begin position="91"/>
        <end position="111"/>
    </location>
</feature>
<dbReference type="Pfam" id="PF04657">
    <property type="entry name" value="DMT_YdcZ"/>
    <property type="match status" value="1"/>
</dbReference>
<keyword evidence="3" id="KW-1185">Reference proteome</keyword>
<dbReference type="AlphaFoldDB" id="A0A5J6MVQ7"/>
<keyword evidence="1" id="KW-1133">Transmembrane helix</keyword>
<accession>A0A5J6MVQ7</accession>